<keyword evidence="10" id="KW-1185">Reference proteome</keyword>
<proteinExistence type="inferred from homology"/>
<evidence type="ECO:0000313" key="9">
    <source>
        <dbReference type="EMBL" id="KAB5589572.1"/>
    </source>
</evidence>
<keyword evidence="3 5" id="KW-0378">Hydrolase</keyword>
<dbReference type="InterPro" id="IPR000209">
    <property type="entry name" value="Peptidase_S8/S53_dom"/>
</dbReference>
<dbReference type="InterPro" id="IPR023827">
    <property type="entry name" value="Peptidase_S8_Asp-AS"/>
</dbReference>
<dbReference type="EMBL" id="SSOP01000252">
    <property type="protein sequence ID" value="KAB5589572.1"/>
    <property type="molecule type" value="Genomic_DNA"/>
</dbReference>
<dbReference type="InterPro" id="IPR034193">
    <property type="entry name" value="PCSK9_ProteinaseK-like"/>
</dbReference>
<dbReference type="Proteomes" id="UP000383932">
    <property type="component" value="Unassembled WGS sequence"/>
</dbReference>
<evidence type="ECO:0000256" key="6">
    <source>
        <dbReference type="SAM" id="SignalP"/>
    </source>
</evidence>
<feature type="domain" description="Inhibitor I9" evidence="8">
    <location>
        <begin position="34"/>
        <end position="101"/>
    </location>
</feature>
<dbReference type="Pfam" id="PF05922">
    <property type="entry name" value="Inhibitor_I9"/>
    <property type="match status" value="1"/>
</dbReference>
<dbReference type="PROSITE" id="PS00136">
    <property type="entry name" value="SUBTILASE_ASP"/>
    <property type="match status" value="1"/>
</dbReference>
<feature type="signal peptide" evidence="6">
    <location>
        <begin position="1"/>
        <end position="18"/>
    </location>
</feature>
<evidence type="ECO:0000256" key="1">
    <source>
        <dbReference type="ARBA" id="ARBA00011073"/>
    </source>
</evidence>
<feature type="active site" description="Charge relay system" evidence="5">
    <location>
        <position position="332"/>
    </location>
</feature>
<dbReference type="InterPro" id="IPR037045">
    <property type="entry name" value="S8pro/Inhibitor_I9_sf"/>
</dbReference>
<dbReference type="Gene3D" id="3.30.70.80">
    <property type="entry name" value="Peptidase S8 propeptide/proteinase inhibitor I9"/>
    <property type="match status" value="1"/>
</dbReference>
<dbReference type="GO" id="GO:0005615">
    <property type="term" value="C:extracellular space"/>
    <property type="evidence" value="ECO:0007669"/>
    <property type="project" value="TreeGrafter"/>
</dbReference>
<evidence type="ECO:0000259" key="8">
    <source>
        <dbReference type="Pfam" id="PF05922"/>
    </source>
</evidence>
<feature type="domain" description="Peptidase S8/S53" evidence="7">
    <location>
        <begin position="134"/>
        <end position="366"/>
    </location>
</feature>
<name>A0A5N5QCV5_9AGAM</name>
<evidence type="ECO:0000313" key="10">
    <source>
        <dbReference type="Proteomes" id="UP000383932"/>
    </source>
</evidence>
<feature type="active site" description="Charge relay system" evidence="5">
    <location>
        <position position="174"/>
    </location>
</feature>
<dbReference type="CDD" id="cd04077">
    <property type="entry name" value="Peptidases_S8_PCSK9_ProteinaseK_like"/>
    <property type="match status" value="1"/>
</dbReference>
<evidence type="ECO:0000256" key="4">
    <source>
        <dbReference type="ARBA" id="ARBA00022825"/>
    </source>
</evidence>
<dbReference type="OrthoDB" id="19448at2759"/>
<dbReference type="InterPro" id="IPR015500">
    <property type="entry name" value="Peptidase_S8_subtilisin-rel"/>
</dbReference>
<dbReference type="AlphaFoldDB" id="A0A5N5QCV5"/>
<organism evidence="9 10">
    <name type="scientific">Ceratobasidium theobromae</name>
    <dbReference type="NCBI Taxonomy" id="1582974"/>
    <lineage>
        <taxon>Eukaryota</taxon>
        <taxon>Fungi</taxon>
        <taxon>Dikarya</taxon>
        <taxon>Basidiomycota</taxon>
        <taxon>Agaricomycotina</taxon>
        <taxon>Agaricomycetes</taxon>
        <taxon>Cantharellales</taxon>
        <taxon>Ceratobasidiaceae</taxon>
        <taxon>Ceratobasidium</taxon>
    </lineage>
</organism>
<dbReference type="PANTHER" id="PTHR43806">
    <property type="entry name" value="PEPTIDASE S8"/>
    <property type="match status" value="1"/>
</dbReference>
<dbReference type="Pfam" id="PF00082">
    <property type="entry name" value="Peptidase_S8"/>
    <property type="match status" value="1"/>
</dbReference>
<keyword evidence="2 5" id="KW-0645">Protease</keyword>
<evidence type="ECO:0000256" key="3">
    <source>
        <dbReference type="ARBA" id="ARBA00022801"/>
    </source>
</evidence>
<dbReference type="InterPro" id="IPR050131">
    <property type="entry name" value="Peptidase_S8_subtilisin-like"/>
</dbReference>
<gene>
    <name evidence="9" type="ORF">CTheo_6979</name>
</gene>
<keyword evidence="6" id="KW-0732">Signal</keyword>
<evidence type="ECO:0000259" key="7">
    <source>
        <dbReference type="Pfam" id="PF00082"/>
    </source>
</evidence>
<dbReference type="SUPFAM" id="SSF54897">
    <property type="entry name" value="Protease propeptides/inhibitors"/>
    <property type="match status" value="1"/>
</dbReference>
<comment type="caution">
    <text evidence="9">The sequence shown here is derived from an EMBL/GenBank/DDBJ whole genome shotgun (WGS) entry which is preliminary data.</text>
</comment>
<feature type="active site" description="Charge relay system" evidence="5">
    <location>
        <position position="143"/>
    </location>
</feature>
<dbReference type="InterPro" id="IPR036852">
    <property type="entry name" value="Peptidase_S8/S53_dom_sf"/>
</dbReference>
<dbReference type="GO" id="GO:0004252">
    <property type="term" value="F:serine-type endopeptidase activity"/>
    <property type="evidence" value="ECO:0007669"/>
    <property type="project" value="UniProtKB-UniRule"/>
</dbReference>
<dbReference type="PANTHER" id="PTHR43806:SF11">
    <property type="entry name" value="CEREVISIN-RELATED"/>
    <property type="match status" value="1"/>
</dbReference>
<protein>
    <submittedName>
        <fullName evidence="9">Serine protease</fullName>
    </submittedName>
</protein>
<dbReference type="GO" id="GO:0006508">
    <property type="term" value="P:proteolysis"/>
    <property type="evidence" value="ECO:0007669"/>
    <property type="project" value="UniProtKB-KW"/>
</dbReference>
<evidence type="ECO:0000256" key="2">
    <source>
        <dbReference type="ARBA" id="ARBA00022670"/>
    </source>
</evidence>
<evidence type="ECO:0000256" key="5">
    <source>
        <dbReference type="PROSITE-ProRule" id="PRU01240"/>
    </source>
</evidence>
<feature type="chain" id="PRO_5024382994" evidence="6">
    <location>
        <begin position="19"/>
        <end position="389"/>
    </location>
</feature>
<dbReference type="Gene3D" id="3.40.50.200">
    <property type="entry name" value="Peptidase S8/S53 domain"/>
    <property type="match status" value="1"/>
</dbReference>
<comment type="similarity">
    <text evidence="1 5">Belongs to the peptidase S8 family.</text>
</comment>
<sequence>MRPTFVCFALALVVSAFAGPIPLAKRDGPVKENSYIIKFKSDAPADSLDTLKNGLTQDGSAVSYSYDAVFKGAAAQLFGSDLSYVQQLESVEYVVEDTAVSVSYTQETADGSSSVEARSDVMSSSMFDKRAGDGTGVTVYVIDTGIYLEHICFEGRAKWGKTFGGYSDADGNGHGTHTAALIVGKDHGRATGAEIVAIKVLGDDGTGAQSDVIAGVDYTYQQFIALGHKRAIATISLGGPGASQPPLNDALRAAIAAGLHFVVAGGDGSVPTDIVSPANVAEANTIGAVDSNNQKANFSNYGGFIDVWAPGVDIDSAWIGNPTATQVMSGTSMAASYVASILAVALESGEKSPEELSQSLKDNASEVVTFSQDDAAAIRSSTRLLAQPF</sequence>
<reference evidence="9 10" key="1">
    <citation type="journal article" date="2019" name="Fungal Biol. Biotechnol.">
        <title>Draft genome sequence of fastidious pathogen Ceratobasidium theobromae, which causes vascular-streak dieback in Theobroma cacao.</title>
        <authorList>
            <person name="Ali S.S."/>
            <person name="Asman A."/>
            <person name="Shao J."/>
            <person name="Firmansyah A.P."/>
            <person name="Susilo A.W."/>
            <person name="Rosmana A."/>
            <person name="McMahon P."/>
            <person name="Junaid M."/>
            <person name="Guest D."/>
            <person name="Kheng T.Y."/>
            <person name="Meinhardt L.W."/>
            <person name="Bailey B.A."/>
        </authorList>
    </citation>
    <scope>NUCLEOTIDE SEQUENCE [LARGE SCALE GENOMIC DNA]</scope>
    <source>
        <strain evidence="9 10">CT2</strain>
    </source>
</reference>
<accession>A0A5N5QCV5</accession>
<dbReference type="PROSITE" id="PS51892">
    <property type="entry name" value="SUBTILASE"/>
    <property type="match status" value="1"/>
</dbReference>
<keyword evidence="4 5" id="KW-0720">Serine protease</keyword>
<dbReference type="PRINTS" id="PR00723">
    <property type="entry name" value="SUBTILISIN"/>
</dbReference>
<dbReference type="InterPro" id="IPR010259">
    <property type="entry name" value="S8pro/Inhibitor_I9"/>
</dbReference>
<dbReference type="SUPFAM" id="SSF52743">
    <property type="entry name" value="Subtilisin-like"/>
    <property type="match status" value="1"/>
</dbReference>